<dbReference type="InterPro" id="IPR019734">
    <property type="entry name" value="TPR_rpt"/>
</dbReference>
<accession>A0A090IP70</accession>
<dbReference type="Gene3D" id="1.25.40.10">
    <property type="entry name" value="Tetratricopeptide repeat domain"/>
    <property type="match status" value="2"/>
</dbReference>
<dbReference type="Pfam" id="PF13374">
    <property type="entry name" value="TPR_10"/>
    <property type="match status" value="1"/>
</dbReference>
<keyword evidence="1" id="KW-0802">TPR repeat</keyword>
<feature type="repeat" description="TPR" evidence="1">
    <location>
        <begin position="188"/>
        <end position="221"/>
    </location>
</feature>
<evidence type="ECO:0000313" key="3">
    <source>
        <dbReference type="Proteomes" id="UP000032427"/>
    </source>
</evidence>
<proteinExistence type="predicted"/>
<dbReference type="SUPFAM" id="SSF48452">
    <property type="entry name" value="TPR-like"/>
    <property type="match status" value="2"/>
</dbReference>
<organism evidence="2 3">
    <name type="scientific">Aliivibrio wodanis</name>
    <dbReference type="NCBI Taxonomy" id="80852"/>
    <lineage>
        <taxon>Bacteria</taxon>
        <taxon>Pseudomonadati</taxon>
        <taxon>Pseudomonadota</taxon>
        <taxon>Gammaproteobacteria</taxon>
        <taxon>Vibrionales</taxon>
        <taxon>Vibrionaceae</taxon>
        <taxon>Aliivibrio</taxon>
    </lineage>
</organism>
<dbReference type="STRING" id="80852.AWOD_I_2220"/>
<dbReference type="InterPro" id="IPR011990">
    <property type="entry name" value="TPR-like_helical_dom_sf"/>
</dbReference>
<dbReference type="SMART" id="SM00028">
    <property type="entry name" value="TPR"/>
    <property type="match status" value="5"/>
</dbReference>
<name>A0A090IP70_9GAMM</name>
<dbReference type="PROSITE" id="PS50005">
    <property type="entry name" value="TPR"/>
    <property type="match status" value="1"/>
</dbReference>
<dbReference type="PANTHER" id="PTHR12558:SF13">
    <property type="entry name" value="CELL DIVISION CYCLE PROTEIN 27 HOMOLOG"/>
    <property type="match status" value="1"/>
</dbReference>
<protein>
    <submittedName>
        <fullName evidence="2">TPR repeat-containing protein</fullName>
    </submittedName>
</protein>
<dbReference type="PANTHER" id="PTHR12558">
    <property type="entry name" value="CELL DIVISION CYCLE 16,23,27"/>
    <property type="match status" value="1"/>
</dbReference>
<reference evidence="3" key="1">
    <citation type="submission" date="2014-09" db="EMBL/GenBank/DDBJ databases">
        <authorList>
            <person name="Hjerde E."/>
        </authorList>
    </citation>
    <scope>NUCLEOTIDE SEQUENCE [LARGE SCALE GENOMIC DNA]</scope>
    <source>
        <strain evidence="3">06/09/139</strain>
    </source>
</reference>
<dbReference type="AlphaFoldDB" id="A0A090IP70"/>
<sequence>MNNENHKKNKFMHNTLYIFSCMCFKERKAKPSQYEQELYDGKPIETLTQEELPKTEVEAIVRGDKALKQDSVDLALYEYIRSLSYPEAKYQGRTLVNIGKIHELRGTDSLAEAAYLMSLDLEPNGVVSLERLGAIYTKKGLVKEGRSYFYRALNADQIRLQSNIMLKGNSDVFPEDVHLLHVDDISPALAYMGLGILSDTQGDHKLAEQFYKKALKIKPNSIKILINFGYSYYMNANYVDAKIYTMWALKRSPENEKAQNNLALIYLAQGQIKRSINVFMRHMKDYEALNNVGYFLILQGRPEIAVPYLEQAIDKKASYYKIANENLARALVEMRIKKEGEDNSLRGDEPIMVSTHSQPIKLINDIGDKPQIEDILATSSDDK</sequence>
<dbReference type="PATRIC" id="fig|80852.17.peg.2299"/>
<dbReference type="EMBL" id="LN554846">
    <property type="protein sequence ID" value="CED72282.1"/>
    <property type="molecule type" value="Genomic_DNA"/>
</dbReference>
<dbReference type="KEGG" id="awd:AWOD_I_2220"/>
<dbReference type="Proteomes" id="UP000032427">
    <property type="component" value="Chromosome 1"/>
</dbReference>
<dbReference type="Pfam" id="PF13181">
    <property type="entry name" value="TPR_8"/>
    <property type="match status" value="1"/>
</dbReference>
<evidence type="ECO:0000256" key="1">
    <source>
        <dbReference type="PROSITE-ProRule" id="PRU00339"/>
    </source>
</evidence>
<dbReference type="HOGENOM" id="CLU_003728_0_1_6"/>
<gene>
    <name evidence="2" type="ORF">AWOD_I_2220</name>
</gene>
<evidence type="ECO:0000313" key="2">
    <source>
        <dbReference type="EMBL" id="CED72282.1"/>
    </source>
</evidence>
<keyword evidence="3" id="KW-1185">Reference proteome</keyword>